<gene>
    <name evidence="1" type="ORF">CHS0354_004487</name>
</gene>
<reference evidence="1" key="2">
    <citation type="journal article" date="2021" name="Genome Biol. Evol.">
        <title>Developing a high-quality reference genome for a parasitic bivalve with doubly uniparental inheritance (Bivalvia: Unionida).</title>
        <authorList>
            <person name="Smith C.H."/>
        </authorList>
    </citation>
    <scope>NUCLEOTIDE SEQUENCE</scope>
    <source>
        <strain evidence="1">CHS0354</strain>
        <tissue evidence="1">Mantle</tissue>
    </source>
</reference>
<dbReference type="EMBL" id="JAEAOA010000332">
    <property type="protein sequence ID" value="KAK3595332.1"/>
    <property type="molecule type" value="Genomic_DNA"/>
</dbReference>
<comment type="caution">
    <text evidence="1">The sequence shown here is derived from an EMBL/GenBank/DDBJ whole genome shotgun (WGS) entry which is preliminary data.</text>
</comment>
<organism evidence="1 2">
    <name type="scientific">Potamilus streckersoni</name>
    <dbReference type="NCBI Taxonomy" id="2493646"/>
    <lineage>
        <taxon>Eukaryota</taxon>
        <taxon>Metazoa</taxon>
        <taxon>Spiralia</taxon>
        <taxon>Lophotrochozoa</taxon>
        <taxon>Mollusca</taxon>
        <taxon>Bivalvia</taxon>
        <taxon>Autobranchia</taxon>
        <taxon>Heteroconchia</taxon>
        <taxon>Palaeoheterodonta</taxon>
        <taxon>Unionida</taxon>
        <taxon>Unionoidea</taxon>
        <taxon>Unionidae</taxon>
        <taxon>Ambleminae</taxon>
        <taxon>Lampsilini</taxon>
        <taxon>Potamilus</taxon>
    </lineage>
</organism>
<dbReference type="AlphaFoldDB" id="A0AAE0SNY7"/>
<name>A0AAE0SNY7_9BIVA</name>
<evidence type="ECO:0000313" key="1">
    <source>
        <dbReference type="EMBL" id="KAK3595332.1"/>
    </source>
</evidence>
<dbReference type="Proteomes" id="UP001195483">
    <property type="component" value="Unassembled WGS sequence"/>
</dbReference>
<evidence type="ECO:0000313" key="2">
    <source>
        <dbReference type="Proteomes" id="UP001195483"/>
    </source>
</evidence>
<reference evidence="1" key="1">
    <citation type="journal article" date="2021" name="Genome Biol. Evol.">
        <title>A High-Quality Reference Genome for a Parasitic Bivalve with Doubly Uniparental Inheritance (Bivalvia: Unionida).</title>
        <authorList>
            <person name="Smith C.H."/>
        </authorList>
    </citation>
    <scope>NUCLEOTIDE SEQUENCE</scope>
    <source>
        <strain evidence="1">CHS0354</strain>
    </source>
</reference>
<reference evidence="1" key="3">
    <citation type="submission" date="2023-05" db="EMBL/GenBank/DDBJ databases">
        <authorList>
            <person name="Smith C.H."/>
        </authorList>
    </citation>
    <scope>NUCLEOTIDE SEQUENCE</scope>
    <source>
        <strain evidence="1">CHS0354</strain>
        <tissue evidence="1">Mantle</tissue>
    </source>
</reference>
<proteinExistence type="predicted"/>
<sequence>MEFDTMTLAIVAETQTSAVWSADAMTLAIVAEIQTSDVWSADDMTLAIVAKTHTSAVWSVDAVLDENCKLKDECGFGTSNILRAEDNVRYKRPTVRFGLWRSFSFPSWLVRAKRSLLMRGRLGVDRPLQQMVSEFAMMTLYEQMLEENTKALLTGRPPKDWKQVLCYHIAYLEAPTLTQGRNLLLN</sequence>
<accession>A0AAE0SNY7</accession>
<protein>
    <submittedName>
        <fullName evidence="1">Uncharacterized protein</fullName>
    </submittedName>
</protein>
<keyword evidence="2" id="KW-1185">Reference proteome</keyword>